<accession>A0AA46L103</accession>
<evidence type="ECO:0000313" key="1">
    <source>
        <dbReference type="EMBL" id="TXN13611.1"/>
    </source>
</evidence>
<protein>
    <recommendedName>
        <fullName evidence="3">DUF2971 domain-containing protein</fullName>
    </recommendedName>
</protein>
<dbReference type="Proteomes" id="UP000321504">
    <property type="component" value="Unassembled WGS sequence"/>
</dbReference>
<dbReference type="AlphaFoldDB" id="A0AA46L103"/>
<evidence type="ECO:0008006" key="3">
    <source>
        <dbReference type="Google" id="ProtNLM"/>
    </source>
</evidence>
<name>A0AA46L103_VIBPH</name>
<dbReference type="EMBL" id="VRMQ01000011">
    <property type="protein sequence ID" value="TXN13611.1"/>
    <property type="molecule type" value="Genomic_DNA"/>
</dbReference>
<sequence length="251" mass="29062">MKFRKSDHIETPHGNSTVWRYMNTWKFEQLLSSGSIFFPNAVKLSDQYEVTVPNSVVEQKRKELVAKGLSGKDLEEEVGIFAWNANPMKELVLINCWSINPHENYALWKIYLGGEKNGVAIKSTVSKLRKSVVSGKDSYPEEFFMGKVKYRKHMSSDELSRLSVITTKKPFYEFEKELRLFILNYPLSEGGSVTPYDFSIGREVRVDVNELVHEIYISPFADETYRQKIEMLLNKNKLSTDLLKQSEILDQ</sequence>
<organism evidence="1 2">
    <name type="scientific">Vibrio parahaemolyticus</name>
    <dbReference type="NCBI Taxonomy" id="670"/>
    <lineage>
        <taxon>Bacteria</taxon>
        <taxon>Pseudomonadati</taxon>
        <taxon>Pseudomonadota</taxon>
        <taxon>Gammaproteobacteria</taxon>
        <taxon>Vibrionales</taxon>
        <taxon>Vibrionaceae</taxon>
        <taxon>Vibrio</taxon>
    </lineage>
</organism>
<comment type="caution">
    <text evidence="1">The sequence shown here is derived from an EMBL/GenBank/DDBJ whole genome shotgun (WGS) entry which is preliminary data.</text>
</comment>
<evidence type="ECO:0000313" key="2">
    <source>
        <dbReference type="Proteomes" id="UP000321504"/>
    </source>
</evidence>
<reference evidence="1 2" key="1">
    <citation type="submission" date="2019-08" db="EMBL/GenBank/DDBJ databases">
        <title>Emerging of two pre-pandemic pathogenic O4:KUT lineages of Vibrio parahaemolyticus in coastal eastern China.</title>
        <authorList>
            <person name="Yu H."/>
        </authorList>
    </citation>
    <scope>NUCLEOTIDE SEQUENCE [LARGE SCALE GENOMIC DNA]</scope>
    <source>
        <strain evidence="1 2">HZ17-383</strain>
    </source>
</reference>
<proteinExistence type="predicted"/>
<dbReference type="RefSeq" id="WP_147725002.1">
    <property type="nucleotide sequence ID" value="NZ_VRMQ01000011.1"/>
</dbReference>
<gene>
    <name evidence="1" type="ORF">FVP01_23265</name>
</gene>